<gene>
    <name evidence="1" type="ORF">Taro_026833</name>
</gene>
<name>A0A843VDZ9_COLES</name>
<keyword evidence="2" id="KW-1185">Reference proteome</keyword>
<evidence type="ECO:0000313" key="1">
    <source>
        <dbReference type="EMBL" id="MQL94185.1"/>
    </source>
</evidence>
<dbReference type="PANTHER" id="PTHR16056:SF2">
    <property type="entry name" value="TESTIS-EXPRESSED PROTEIN 10"/>
    <property type="match status" value="1"/>
</dbReference>
<dbReference type="PANTHER" id="PTHR16056">
    <property type="entry name" value="REGULATOR OF MICROTUBULE DYNAMICS PROTEIN"/>
    <property type="match status" value="1"/>
</dbReference>
<dbReference type="AlphaFoldDB" id="A0A843VDZ9"/>
<accession>A0A843VDZ9</accession>
<dbReference type="EMBL" id="NMUH01001643">
    <property type="protein sequence ID" value="MQL94185.1"/>
    <property type="molecule type" value="Genomic_DNA"/>
</dbReference>
<sequence length="277" mass="31213">MRQAGSVFSMQNPKSVGFAPIGAGGLPRPRLSPLSIRCFFSSVFVVMVRPKASGSKKSKRAGGVDFKKIKHKIGRKLPPPKNATNTQIKSKAIVLPEQSVVSERSGLAVSSRGLTLRELLQQTSHHSTKTRKCNSYAYRFFFRFKMICIHMLFSWKYINSVALTSIRDLLLKHPSELKLHKLIIIEKLRERICDNDRAVRETLYHLLKTVIFPGIKEIKEKARSFAIACFISLHLSARWFQFHSQGYSVVCIRGSDARMAESGRLAESDPADPDPGR</sequence>
<protein>
    <submittedName>
        <fullName evidence="1">Uncharacterized protein</fullName>
    </submittedName>
</protein>
<dbReference type="GO" id="GO:0005634">
    <property type="term" value="C:nucleus"/>
    <property type="evidence" value="ECO:0007669"/>
    <property type="project" value="TreeGrafter"/>
</dbReference>
<reference evidence="1" key="1">
    <citation type="submission" date="2017-07" db="EMBL/GenBank/DDBJ databases">
        <title>Taro Niue Genome Assembly and Annotation.</title>
        <authorList>
            <person name="Atibalentja N."/>
            <person name="Keating K."/>
            <person name="Fields C.J."/>
        </authorList>
    </citation>
    <scope>NUCLEOTIDE SEQUENCE</scope>
    <source>
        <strain evidence="1">Niue_2</strain>
        <tissue evidence="1">Leaf</tissue>
    </source>
</reference>
<proteinExistence type="predicted"/>
<feature type="non-terminal residue" evidence="1">
    <location>
        <position position="277"/>
    </location>
</feature>
<comment type="caution">
    <text evidence="1">The sequence shown here is derived from an EMBL/GenBank/DDBJ whole genome shotgun (WGS) entry which is preliminary data.</text>
</comment>
<evidence type="ECO:0000313" key="2">
    <source>
        <dbReference type="Proteomes" id="UP000652761"/>
    </source>
</evidence>
<organism evidence="1 2">
    <name type="scientific">Colocasia esculenta</name>
    <name type="common">Wild taro</name>
    <name type="synonym">Arum esculentum</name>
    <dbReference type="NCBI Taxonomy" id="4460"/>
    <lineage>
        <taxon>Eukaryota</taxon>
        <taxon>Viridiplantae</taxon>
        <taxon>Streptophyta</taxon>
        <taxon>Embryophyta</taxon>
        <taxon>Tracheophyta</taxon>
        <taxon>Spermatophyta</taxon>
        <taxon>Magnoliopsida</taxon>
        <taxon>Liliopsida</taxon>
        <taxon>Araceae</taxon>
        <taxon>Aroideae</taxon>
        <taxon>Colocasieae</taxon>
        <taxon>Colocasia</taxon>
    </lineage>
</organism>
<dbReference type="Proteomes" id="UP000652761">
    <property type="component" value="Unassembled WGS sequence"/>
</dbReference>
<dbReference type="OrthoDB" id="361362at2759"/>